<dbReference type="Gene3D" id="3.30.930.10">
    <property type="entry name" value="Bira Bifunctional Protein, Domain 2"/>
    <property type="match status" value="2"/>
</dbReference>
<dbReference type="Pfam" id="PF03147">
    <property type="entry name" value="FDX-ACB"/>
    <property type="match status" value="1"/>
</dbReference>
<dbReference type="GO" id="GO:0006432">
    <property type="term" value="P:phenylalanyl-tRNA aminoacylation"/>
    <property type="evidence" value="ECO:0007669"/>
    <property type="project" value="InterPro"/>
</dbReference>
<evidence type="ECO:0000256" key="9">
    <source>
        <dbReference type="ARBA" id="ARBA00023128"/>
    </source>
</evidence>
<dbReference type="InterPro" id="IPR045864">
    <property type="entry name" value="aa-tRNA-synth_II/BPL/LPL"/>
</dbReference>
<dbReference type="PANTHER" id="PTHR11538">
    <property type="entry name" value="PHENYLALANYL-TRNA SYNTHETASE"/>
    <property type="match status" value="1"/>
</dbReference>
<comment type="catalytic activity">
    <reaction evidence="12">
        <text>tRNA(Phe) + L-phenylalanine + ATP = L-phenylalanyl-tRNA(Phe) + AMP + diphosphate + H(+)</text>
        <dbReference type="Rhea" id="RHEA:19413"/>
        <dbReference type="Rhea" id="RHEA-COMP:9668"/>
        <dbReference type="Rhea" id="RHEA-COMP:9699"/>
        <dbReference type="ChEBI" id="CHEBI:15378"/>
        <dbReference type="ChEBI" id="CHEBI:30616"/>
        <dbReference type="ChEBI" id="CHEBI:33019"/>
        <dbReference type="ChEBI" id="CHEBI:58095"/>
        <dbReference type="ChEBI" id="CHEBI:78442"/>
        <dbReference type="ChEBI" id="CHEBI:78531"/>
        <dbReference type="ChEBI" id="CHEBI:456215"/>
        <dbReference type="EC" id="6.1.1.20"/>
    </reaction>
</comment>
<comment type="similarity">
    <text evidence="2">Belongs to the class-II aminoacyl-tRNA synthetase family.</text>
</comment>
<evidence type="ECO:0000259" key="14">
    <source>
        <dbReference type="PROSITE" id="PS51447"/>
    </source>
</evidence>
<dbReference type="InterPro" id="IPR006195">
    <property type="entry name" value="aa-tRNA-synth_II"/>
</dbReference>
<dbReference type="InterPro" id="IPR036690">
    <property type="entry name" value="Fdx_antiC-bd_sf"/>
</dbReference>
<keyword evidence="7" id="KW-0648">Protein biosynthesis</keyword>
<dbReference type="Proteomes" id="UP001300502">
    <property type="component" value="Unassembled WGS sequence"/>
</dbReference>
<feature type="domain" description="FDX-ACB" evidence="14">
    <location>
        <begin position="345"/>
        <end position="434"/>
    </location>
</feature>
<dbReference type="GO" id="GO:0004826">
    <property type="term" value="F:phenylalanine-tRNA ligase activity"/>
    <property type="evidence" value="ECO:0007669"/>
    <property type="project" value="UniProtKB-EC"/>
</dbReference>
<dbReference type="EMBL" id="JANCYU010000006">
    <property type="protein sequence ID" value="KAK4522587.1"/>
    <property type="molecule type" value="Genomic_DNA"/>
</dbReference>
<name>A0AAV9I3I8_9RHOD</name>
<dbReference type="InterPro" id="IPR005121">
    <property type="entry name" value="Fdx_antiC-bd"/>
</dbReference>
<evidence type="ECO:0000259" key="13">
    <source>
        <dbReference type="PROSITE" id="PS50862"/>
    </source>
</evidence>
<evidence type="ECO:0000256" key="3">
    <source>
        <dbReference type="ARBA" id="ARBA00012814"/>
    </source>
</evidence>
<evidence type="ECO:0000256" key="10">
    <source>
        <dbReference type="ARBA" id="ARBA00023146"/>
    </source>
</evidence>
<dbReference type="GO" id="GO:0005524">
    <property type="term" value="F:ATP binding"/>
    <property type="evidence" value="ECO:0007669"/>
    <property type="project" value="UniProtKB-KW"/>
</dbReference>
<evidence type="ECO:0000256" key="6">
    <source>
        <dbReference type="ARBA" id="ARBA00022840"/>
    </source>
</evidence>
<sequence length="434" mass="51072">MSSLWLSSIQSSRVARFEAFLFPVVWNSKGVRWGFQQWKSRSFCVLLNRKTCQHVGTLRTKQLPLYCCLSSEAVVRLNTSELPATSNIPPSILEKTKEKLHLLPNHPLHILKTLIEKSIEEMHPREFSFYDDLPQLVSTKDCFDDLLVELNHPSRRYTDTYYWDEKHVLRTHMTAHDTTLLRAGKRAFLLTGDVYRRDSIDKSHYPVFHQVDAVRIFDRNTSQNEDKIIADLKSTLEKLAKNLFQSDMEIRWVDGEFPFTYPSFEMEVLWNGSWLELLGCGLLKRGVLDAGQVDKDSKGWAFGLGLERLAMVLFDIPDIRLFWSKDERFLRQFRDGEITKFKPYSKYPSCYKDITFWLSEKFHENAFYELVRSIAGDTVEQVTLLDEFHRNNKTSHCYRIVYRSMDRSLTNDEVDEIQDKIREEVARRLQVTLR</sequence>
<evidence type="ECO:0000256" key="12">
    <source>
        <dbReference type="ARBA" id="ARBA00049255"/>
    </source>
</evidence>
<keyword evidence="16" id="KW-1185">Reference proteome</keyword>
<evidence type="ECO:0000256" key="7">
    <source>
        <dbReference type="ARBA" id="ARBA00022917"/>
    </source>
</evidence>
<keyword evidence="4" id="KW-0436">Ligase</keyword>
<evidence type="ECO:0000256" key="4">
    <source>
        <dbReference type="ARBA" id="ARBA00022598"/>
    </source>
</evidence>
<dbReference type="GO" id="GO:0005759">
    <property type="term" value="C:mitochondrial matrix"/>
    <property type="evidence" value="ECO:0007669"/>
    <property type="project" value="UniProtKB-SubCell"/>
</dbReference>
<dbReference type="PROSITE" id="PS50862">
    <property type="entry name" value="AA_TRNA_LIGASE_II"/>
    <property type="match status" value="1"/>
</dbReference>
<dbReference type="Pfam" id="PF01409">
    <property type="entry name" value="tRNA-synt_2d"/>
    <property type="match status" value="1"/>
</dbReference>
<dbReference type="NCBIfam" id="TIGR00469">
    <property type="entry name" value="pheS_mito"/>
    <property type="match status" value="1"/>
</dbReference>
<evidence type="ECO:0000313" key="16">
    <source>
        <dbReference type="Proteomes" id="UP001300502"/>
    </source>
</evidence>
<accession>A0AAV9I3I8</accession>
<dbReference type="PROSITE" id="PS51447">
    <property type="entry name" value="FDX_ACB"/>
    <property type="match status" value="1"/>
</dbReference>
<dbReference type="CDD" id="cd00496">
    <property type="entry name" value="PheRS_alpha_core"/>
    <property type="match status" value="1"/>
</dbReference>
<comment type="caution">
    <text evidence="15">The sequence shown here is derived from an EMBL/GenBank/DDBJ whole genome shotgun (WGS) entry which is preliminary data.</text>
</comment>
<organism evidence="15 16">
    <name type="scientific">Galdieria yellowstonensis</name>
    <dbReference type="NCBI Taxonomy" id="3028027"/>
    <lineage>
        <taxon>Eukaryota</taxon>
        <taxon>Rhodophyta</taxon>
        <taxon>Bangiophyceae</taxon>
        <taxon>Galdieriales</taxon>
        <taxon>Galdieriaceae</taxon>
        <taxon>Galdieria</taxon>
    </lineage>
</organism>
<keyword evidence="6" id="KW-0067">ATP-binding</keyword>
<dbReference type="SMART" id="SM00896">
    <property type="entry name" value="FDX-ACB"/>
    <property type="match status" value="1"/>
</dbReference>
<comment type="subcellular location">
    <subcellularLocation>
        <location evidence="1">Mitochondrion matrix</location>
    </subcellularLocation>
</comment>
<dbReference type="PANTHER" id="PTHR11538:SF41">
    <property type="entry name" value="PHENYLALANINE--TRNA LIGASE, MITOCHONDRIAL"/>
    <property type="match status" value="1"/>
</dbReference>
<dbReference type="EC" id="6.1.1.20" evidence="3"/>
<feature type="domain" description="Aminoacyl-transfer RNA synthetases class-II family profile" evidence="13">
    <location>
        <begin position="192"/>
        <end position="343"/>
    </location>
</feature>
<dbReference type="AlphaFoldDB" id="A0AAV9I3I8"/>
<proteinExistence type="inferred from homology"/>
<evidence type="ECO:0000256" key="2">
    <source>
        <dbReference type="ARBA" id="ARBA00008226"/>
    </source>
</evidence>
<evidence type="ECO:0000256" key="5">
    <source>
        <dbReference type="ARBA" id="ARBA00022741"/>
    </source>
</evidence>
<evidence type="ECO:0000256" key="11">
    <source>
        <dbReference type="ARBA" id="ARBA00031194"/>
    </source>
</evidence>
<keyword evidence="9" id="KW-0496">Mitochondrion</keyword>
<dbReference type="SUPFAM" id="SSF55681">
    <property type="entry name" value="Class II aaRS and biotin synthetases"/>
    <property type="match status" value="1"/>
</dbReference>
<dbReference type="Gene3D" id="3.30.70.380">
    <property type="entry name" value="Ferrodoxin-fold anticodon-binding domain"/>
    <property type="match status" value="1"/>
</dbReference>
<keyword evidence="8" id="KW-0809">Transit peptide</keyword>
<evidence type="ECO:0000313" key="15">
    <source>
        <dbReference type="EMBL" id="KAK4522587.1"/>
    </source>
</evidence>
<protein>
    <recommendedName>
        <fullName evidence="3">phenylalanine--tRNA ligase</fullName>
        <ecNumber evidence="3">6.1.1.20</ecNumber>
    </recommendedName>
    <alternativeName>
        <fullName evidence="11">Phenylalanyl-tRNA synthetase</fullName>
    </alternativeName>
</protein>
<gene>
    <name evidence="15" type="ORF">GAYE_PCTG10G0477</name>
</gene>
<dbReference type="SUPFAM" id="SSF54991">
    <property type="entry name" value="Anticodon-binding domain of PheRS"/>
    <property type="match status" value="1"/>
</dbReference>
<keyword evidence="5" id="KW-0547">Nucleotide-binding</keyword>
<evidence type="ECO:0000256" key="8">
    <source>
        <dbReference type="ARBA" id="ARBA00022946"/>
    </source>
</evidence>
<evidence type="ECO:0000256" key="1">
    <source>
        <dbReference type="ARBA" id="ARBA00004305"/>
    </source>
</evidence>
<keyword evidence="10" id="KW-0030">Aminoacyl-tRNA synthetase</keyword>
<dbReference type="InterPro" id="IPR004530">
    <property type="entry name" value="Phe-tRNA-synth_IIc_mito"/>
</dbReference>
<dbReference type="FunFam" id="3.30.70.380:FF:000002">
    <property type="entry name" value="phenylalanine--tRNA ligase, mitochondrial"/>
    <property type="match status" value="1"/>
</dbReference>
<dbReference type="InterPro" id="IPR002319">
    <property type="entry name" value="Phenylalanyl-tRNA_Synthase"/>
</dbReference>
<reference evidence="15 16" key="1">
    <citation type="submission" date="2022-07" db="EMBL/GenBank/DDBJ databases">
        <title>Genome-wide signatures of adaptation to extreme environments.</title>
        <authorList>
            <person name="Cho C.H."/>
            <person name="Yoon H.S."/>
        </authorList>
    </citation>
    <scope>NUCLEOTIDE SEQUENCE [LARGE SCALE GENOMIC DNA]</scope>
    <source>
        <strain evidence="15 16">108.79 E11</strain>
    </source>
</reference>
<dbReference type="GO" id="GO:0000049">
    <property type="term" value="F:tRNA binding"/>
    <property type="evidence" value="ECO:0007669"/>
    <property type="project" value="InterPro"/>
</dbReference>